<keyword evidence="8" id="KW-0808">Transferase</keyword>
<keyword evidence="7" id="KW-0695">RNA-directed DNA polymerase</keyword>
<keyword evidence="2" id="KW-0479">Metal-binding</keyword>
<dbReference type="PANTHER" id="PTHR42648:SF11">
    <property type="entry name" value="TRANSPOSON TY4-P GAG-POL POLYPROTEIN"/>
    <property type="match status" value="1"/>
</dbReference>
<protein>
    <submittedName>
        <fullName evidence="11">Putative polyprotein</fullName>
    </submittedName>
</protein>
<dbReference type="GO" id="GO:0046872">
    <property type="term" value="F:metal ion binding"/>
    <property type="evidence" value="ECO:0007669"/>
    <property type="project" value="UniProtKB-KW"/>
</dbReference>
<dbReference type="GO" id="GO:0004519">
    <property type="term" value="F:endonuclease activity"/>
    <property type="evidence" value="ECO:0007669"/>
    <property type="project" value="UniProtKB-KW"/>
</dbReference>
<evidence type="ECO:0000259" key="10">
    <source>
        <dbReference type="PROSITE" id="PS50994"/>
    </source>
</evidence>
<evidence type="ECO:0000313" key="11">
    <source>
        <dbReference type="EMBL" id="CCA17754.1"/>
    </source>
</evidence>
<keyword evidence="3" id="KW-0255">Endonuclease</keyword>
<evidence type="ECO:0000256" key="5">
    <source>
        <dbReference type="ARBA" id="ARBA00022842"/>
    </source>
</evidence>
<dbReference type="HOGENOM" id="CLU_001650_20_4_1"/>
<dbReference type="PANTHER" id="PTHR42648">
    <property type="entry name" value="TRANSPOSASE, PUTATIVE-RELATED"/>
    <property type="match status" value="1"/>
</dbReference>
<dbReference type="PROSITE" id="PS50994">
    <property type="entry name" value="INTEGRASE"/>
    <property type="match status" value="1"/>
</dbReference>
<keyword evidence="4" id="KW-0378">Hydrolase</keyword>
<reference evidence="11" key="2">
    <citation type="submission" date="2011-02" db="EMBL/GenBank/DDBJ databases">
        <authorList>
            <person name="MacLean D."/>
        </authorList>
    </citation>
    <scope>NUCLEOTIDE SEQUENCE</scope>
</reference>
<proteinExistence type="predicted"/>
<feature type="domain" description="Integrase catalytic" evidence="10">
    <location>
        <begin position="1"/>
        <end position="108"/>
    </location>
</feature>
<dbReference type="AlphaFoldDB" id="F0W9E0"/>
<keyword evidence="5" id="KW-0460">Magnesium</keyword>
<sequence length="172" mass="20151">MMERQTNRRIKCVRKDNGTEYRNRRFVEECQRNGKVHHTTTLFSPQQNGLAEEMNRKLMESARAMMEHKNVENERWAEAMNTIAYIKNSVPNSIRPYTTPMKICFKAKPDLSHLDLLKSTGFAHIVKSNRSKLDAKVYPCLFLGFAEDSKAYRVFNSMTKRVEITRSIQLME</sequence>
<dbReference type="GO" id="GO:0006310">
    <property type="term" value="P:DNA recombination"/>
    <property type="evidence" value="ECO:0007669"/>
    <property type="project" value="UniProtKB-KW"/>
</dbReference>
<evidence type="ECO:0000313" key="12">
    <source>
        <dbReference type="EMBL" id="CCA27781.1"/>
    </source>
</evidence>
<dbReference type="GO" id="GO:0003887">
    <property type="term" value="F:DNA-directed DNA polymerase activity"/>
    <property type="evidence" value="ECO:0007669"/>
    <property type="project" value="UniProtKB-KW"/>
</dbReference>
<evidence type="ECO:0000256" key="7">
    <source>
        <dbReference type="ARBA" id="ARBA00022918"/>
    </source>
</evidence>
<reference evidence="11" key="1">
    <citation type="journal article" date="2011" name="PLoS Biol.">
        <title>Gene gain and loss during evolution of obligate parasitism in the white rust pathogen of Arabidopsis thaliana.</title>
        <authorList>
            <person name="Kemen E."/>
            <person name="Gardiner A."/>
            <person name="Schultz-Larsen T."/>
            <person name="Kemen A.C."/>
            <person name="Balmuth A.L."/>
            <person name="Robert-Seilaniantz A."/>
            <person name="Bailey K."/>
            <person name="Holub E."/>
            <person name="Studholme D.J."/>
            <person name="Maclean D."/>
            <person name="Jones J.D."/>
        </authorList>
    </citation>
    <scope>NUCLEOTIDE SEQUENCE</scope>
</reference>
<keyword evidence="1" id="KW-0540">Nuclease</keyword>
<keyword evidence="8" id="KW-0239">DNA-directed DNA polymerase</keyword>
<keyword evidence="6" id="KW-0229">DNA integration</keyword>
<dbReference type="GO" id="GO:0015074">
    <property type="term" value="P:DNA integration"/>
    <property type="evidence" value="ECO:0007669"/>
    <property type="project" value="UniProtKB-KW"/>
</dbReference>
<dbReference type="InterPro" id="IPR001584">
    <property type="entry name" value="Integrase_cat-core"/>
</dbReference>
<dbReference type="InterPro" id="IPR036397">
    <property type="entry name" value="RNaseH_sf"/>
</dbReference>
<dbReference type="GO" id="GO:0003964">
    <property type="term" value="F:RNA-directed DNA polymerase activity"/>
    <property type="evidence" value="ECO:0007669"/>
    <property type="project" value="UniProtKB-KW"/>
</dbReference>
<gene>
    <name evidence="11" type="primary">AlNc14C40G3399</name>
    <name evidence="12" type="synonym">AlNc14C681G12393</name>
    <name evidence="11" type="ORF">ALNC14_038970</name>
    <name evidence="12" type="ORF">ALNC14_139250</name>
</gene>
<evidence type="ECO:0000256" key="4">
    <source>
        <dbReference type="ARBA" id="ARBA00022801"/>
    </source>
</evidence>
<dbReference type="Gene3D" id="3.30.420.10">
    <property type="entry name" value="Ribonuclease H-like superfamily/Ribonuclease H"/>
    <property type="match status" value="1"/>
</dbReference>
<dbReference type="GO" id="GO:0003676">
    <property type="term" value="F:nucleic acid binding"/>
    <property type="evidence" value="ECO:0007669"/>
    <property type="project" value="InterPro"/>
</dbReference>
<dbReference type="InterPro" id="IPR039537">
    <property type="entry name" value="Retrotran_Ty1/copia-like"/>
</dbReference>
<dbReference type="EMBL" id="FR824085">
    <property type="protein sequence ID" value="CCA17754.1"/>
    <property type="molecule type" value="Genomic_DNA"/>
</dbReference>
<evidence type="ECO:0000256" key="8">
    <source>
        <dbReference type="ARBA" id="ARBA00022932"/>
    </source>
</evidence>
<evidence type="ECO:0000256" key="1">
    <source>
        <dbReference type="ARBA" id="ARBA00022722"/>
    </source>
</evidence>
<accession>F0W9E0</accession>
<dbReference type="InterPro" id="IPR057670">
    <property type="entry name" value="SH3_retrovirus"/>
</dbReference>
<dbReference type="Pfam" id="PF25597">
    <property type="entry name" value="SH3_retrovirus"/>
    <property type="match status" value="1"/>
</dbReference>
<evidence type="ECO:0000256" key="9">
    <source>
        <dbReference type="ARBA" id="ARBA00023172"/>
    </source>
</evidence>
<dbReference type="InterPro" id="IPR012337">
    <property type="entry name" value="RNaseH-like_sf"/>
</dbReference>
<organism evidence="11">
    <name type="scientific">Albugo laibachii Nc14</name>
    <dbReference type="NCBI Taxonomy" id="890382"/>
    <lineage>
        <taxon>Eukaryota</taxon>
        <taxon>Sar</taxon>
        <taxon>Stramenopiles</taxon>
        <taxon>Oomycota</taxon>
        <taxon>Peronosporomycetes</taxon>
        <taxon>Albuginales</taxon>
        <taxon>Albuginaceae</taxon>
        <taxon>Albugo</taxon>
    </lineage>
</organism>
<evidence type="ECO:0000256" key="6">
    <source>
        <dbReference type="ARBA" id="ARBA00022908"/>
    </source>
</evidence>
<keyword evidence="8" id="KW-0548">Nucleotidyltransferase</keyword>
<name>F0W9E0_9STRA</name>
<evidence type="ECO:0000256" key="2">
    <source>
        <dbReference type="ARBA" id="ARBA00022723"/>
    </source>
</evidence>
<dbReference type="EMBL" id="FR824666">
    <property type="protein sequence ID" value="CCA27781.1"/>
    <property type="molecule type" value="Genomic_DNA"/>
</dbReference>
<evidence type="ECO:0000256" key="3">
    <source>
        <dbReference type="ARBA" id="ARBA00022759"/>
    </source>
</evidence>
<keyword evidence="9" id="KW-0233">DNA recombination</keyword>
<dbReference type="GO" id="GO:0016787">
    <property type="term" value="F:hydrolase activity"/>
    <property type="evidence" value="ECO:0007669"/>
    <property type="project" value="UniProtKB-KW"/>
</dbReference>
<dbReference type="SUPFAM" id="SSF53098">
    <property type="entry name" value="Ribonuclease H-like"/>
    <property type="match status" value="1"/>
</dbReference>